<reference evidence="1 2" key="1">
    <citation type="submission" date="2018-08" db="EMBL/GenBank/DDBJ databases">
        <title>A genome reference for cultivated species of the human gut microbiota.</title>
        <authorList>
            <person name="Zou Y."/>
            <person name="Xue W."/>
            <person name="Luo G."/>
        </authorList>
    </citation>
    <scope>NUCLEOTIDE SEQUENCE [LARGE SCALE GENOMIC DNA]</scope>
    <source>
        <strain evidence="1 2">AF22-10AC</strain>
    </source>
</reference>
<evidence type="ECO:0000313" key="1">
    <source>
        <dbReference type="EMBL" id="RGS49357.1"/>
    </source>
</evidence>
<dbReference type="EMBL" id="QRVM01000001">
    <property type="protein sequence ID" value="RGS49357.1"/>
    <property type="molecule type" value="Genomic_DNA"/>
</dbReference>
<dbReference type="Proteomes" id="UP000285274">
    <property type="component" value="Unassembled WGS sequence"/>
</dbReference>
<proteinExistence type="predicted"/>
<name>A0A412JAL0_9FIRM</name>
<sequence length="92" mass="10658">MADLSSKDGEFGYVYYSNPFHNKEDALYRQKLSKELNEAISKVHAGKVVGGAIGKSFSYIDWIVYDKDLFMKVFNQLKKQLDASVELYYQKF</sequence>
<accession>A0A412JAL0</accession>
<dbReference type="RefSeq" id="WP_118318546.1">
    <property type="nucleotide sequence ID" value="NZ_QRVM01000001.1"/>
</dbReference>
<evidence type="ECO:0000313" key="2">
    <source>
        <dbReference type="Proteomes" id="UP000285274"/>
    </source>
</evidence>
<dbReference type="AlphaFoldDB" id="A0A412JAL0"/>
<gene>
    <name evidence="1" type="ORF">DWX92_00025</name>
</gene>
<protein>
    <submittedName>
        <fullName evidence="1">Uncharacterized protein</fullName>
    </submittedName>
</protein>
<organism evidence="1 2">
    <name type="scientific">Holdemanella biformis</name>
    <dbReference type="NCBI Taxonomy" id="1735"/>
    <lineage>
        <taxon>Bacteria</taxon>
        <taxon>Bacillati</taxon>
        <taxon>Bacillota</taxon>
        <taxon>Erysipelotrichia</taxon>
        <taxon>Erysipelotrichales</taxon>
        <taxon>Erysipelotrichaceae</taxon>
        <taxon>Holdemanella</taxon>
    </lineage>
</organism>
<comment type="caution">
    <text evidence="1">The sequence shown here is derived from an EMBL/GenBank/DDBJ whole genome shotgun (WGS) entry which is preliminary data.</text>
</comment>